<evidence type="ECO:0000313" key="6">
    <source>
        <dbReference type="EMBL" id="CAB4703820.1"/>
    </source>
</evidence>
<evidence type="ECO:0000256" key="1">
    <source>
        <dbReference type="ARBA" id="ARBA00023015"/>
    </source>
</evidence>
<evidence type="ECO:0000259" key="5">
    <source>
        <dbReference type="PROSITE" id="PS50043"/>
    </source>
</evidence>
<feature type="transmembrane region" description="Helical" evidence="4">
    <location>
        <begin position="20"/>
        <end position="46"/>
    </location>
</feature>
<dbReference type="InterPro" id="IPR000792">
    <property type="entry name" value="Tscrpt_reg_LuxR_C"/>
</dbReference>
<keyword evidence="4" id="KW-1133">Transmembrane helix</keyword>
<dbReference type="EMBL" id="CAEZXP010000005">
    <property type="protein sequence ID" value="CAB4703820.1"/>
    <property type="molecule type" value="Genomic_DNA"/>
</dbReference>
<dbReference type="SMART" id="SM00421">
    <property type="entry name" value="HTH_LUXR"/>
    <property type="match status" value="1"/>
</dbReference>
<dbReference type="InterPro" id="IPR016032">
    <property type="entry name" value="Sig_transdc_resp-reg_C-effctor"/>
</dbReference>
<dbReference type="FunFam" id="1.10.10.10:FF:000153">
    <property type="entry name" value="LuxR family transcriptional regulator"/>
    <property type="match status" value="1"/>
</dbReference>
<reference evidence="6" key="1">
    <citation type="submission" date="2020-05" db="EMBL/GenBank/DDBJ databases">
        <authorList>
            <person name="Chiriac C."/>
            <person name="Salcher M."/>
            <person name="Ghai R."/>
            <person name="Kavagutti S V."/>
        </authorList>
    </citation>
    <scope>NUCLEOTIDE SEQUENCE</scope>
</reference>
<dbReference type="InterPro" id="IPR036388">
    <property type="entry name" value="WH-like_DNA-bd_sf"/>
</dbReference>
<evidence type="ECO:0000256" key="2">
    <source>
        <dbReference type="ARBA" id="ARBA00023125"/>
    </source>
</evidence>
<dbReference type="SUPFAM" id="SSF46894">
    <property type="entry name" value="C-terminal effector domain of the bipartite response regulators"/>
    <property type="match status" value="1"/>
</dbReference>
<dbReference type="AlphaFoldDB" id="A0A6J6PW89"/>
<keyword evidence="1" id="KW-0805">Transcription regulation</keyword>
<protein>
    <submittedName>
        <fullName evidence="6">Unannotated protein</fullName>
    </submittedName>
</protein>
<dbReference type="PROSITE" id="PS50043">
    <property type="entry name" value="HTH_LUXR_2"/>
    <property type="match status" value="1"/>
</dbReference>
<keyword evidence="3" id="KW-0804">Transcription</keyword>
<proteinExistence type="predicted"/>
<gene>
    <name evidence="6" type="ORF">UFOPK2399_01537</name>
</gene>
<keyword evidence="4" id="KW-0472">Membrane</keyword>
<keyword evidence="2" id="KW-0238">DNA-binding</keyword>
<name>A0A6J6PW89_9ZZZZ</name>
<dbReference type="PANTHER" id="PTHR44688">
    <property type="entry name" value="DNA-BINDING TRANSCRIPTIONAL ACTIVATOR DEVR_DOSR"/>
    <property type="match status" value="1"/>
</dbReference>
<dbReference type="CDD" id="cd06170">
    <property type="entry name" value="LuxR_C_like"/>
    <property type="match status" value="1"/>
</dbReference>
<sequence>MIDGLQMGNLREKAGATGVFTSAVATFVVSGVVATAALALGGVVLIQRTGHSEAIRDAKELSQFAGEGIVAPVLSDGVLHGNTADIDRLAPKAAHTILRARGEEHATALSAREKEVLACLVDGLQNKQIARRLGISEKTVKTHLTNIFSQIGVTDRTQAALWAVRNGFTT</sequence>
<dbReference type="GO" id="GO:0006355">
    <property type="term" value="P:regulation of DNA-templated transcription"/>
    <property type="evidence" value="ECO:0007669"/>
    <property type="project" value="InterPro"/>
</dbReference>
<dbReference type="GO" id="GO:0003677">
    <property type="term" value="F:DNA binding"/>
    <property type="evidence" value="ECO:0007669"/>
    <property type="project" value="UniProtKB-KW"/>
</dbReference>
<dbReference type="Pfam" id="PF00196">
    <property type="entry name" value="GerE"/>
    <property type="match status" value="1"/>
</dbReference>
<dbReference type="PRINTS" id="PR00038">
    <property type="entry name" value="HTHLUXR"/>
</dbReference>
<evidence type="ECO:0000256" key="4">
    <source>
        <dbReference type="SAM" id="Phobius"/>
    </source>
</evidence>
<feature type="domain" description="HTH luxR-type" evidence="5">
    <location>
        <begin position="102"/>
        <end position="167"/>
    </location>
</feature>
<dbReference type="Gene3D" id="1.10.10.10">
    <property type="entry name" value="Winged helix-like DNA-binding domain superfamily/Winged helix DNA-binding domain"/>
    <property type="match status" value="1"/>
</dbReference>
<dbReference type="PANTHER" id="PTHR44688:SF16">
    <property type="entry name" value="DNA-BINDING TRANSCRIPTIONAL ACTIVATOR DEVR_DOSR"/>
    <property type="match status" value="1"/>
</dbReference>
<evidence type="ECO:0000256" key="3">
    <source>
        <dbReference type="ARBA" id="ARBA00023163"/>
    </source>
</evidence>
<organism evidence="6">
    <name type="scientific">freshwater metagenome</name>
    <dbReference type="NCBI Taxonomy" id="449393"/>
    <lineage>
        <taxon>unclassified sequences</taxon>
        <taxon>metagenomes</taxon>
        <taxon>ecological metagenomes</taxon>
    </lineage>
</organism>
<accession>A0A6J6PW89</accession>
<keyword evidence="4" id="KW-0812">Transmembrane</keyword>